<accession>A0ABX0LNY1</accession>
<dbReference type="SMART" id="SM00671">
    <property type="entry name" value="SEL1"/>
    <property type="match status" value="8"/>
</dbReference>
<proteinExistence type="predicted"/>
<keyword evidence="1" id="KW-0732">Signal</keyword>
<dbReference type="InterPro" id="IPR011990">
    <property type="entry name" value="TPR-like_helical_dom_sf"/>
</dbReference>
<dbReference type="PANTHER" id="PTHR45011:SF1">
    <property type="entry name" value="DAP3-BINDING CELL DEATH ENHANCER 1"/>
    <property type="match status" value="1"/>
</dbReference>
<dbReference type="Pfam" id="PF08238">
    <property type="entry name" value="Sel1"/>
    <property type="match status" value="8"/>
</dbReference>
<dbReference type="InterPro" id="IPR052748">
    <property type="entry name" value="ISR_Activator"/>
</dbReference>
<name>A0ABX0LNY1_9BURK</name>
<evidence type="ECO:0000256" key="1">
    <source>
        <dbReference type="SAM" id="SignalP"/>
    </source>
</evidence>
<comment type="caution">
    <text evidence="2">The sequence shown here is derived from an EMBL/GenBank/DDBJ whole genome shotgun (WGS) entry which is preliminary data.</text>
</comment>
<dbReference type="PROSITE" id="PS51257">
    <property type="entry name" value="PROKAR_LIPOPROTEIN"/>
    <property type="match status" value="1"/>
</dbReference>
<protein>
    <submittedName>
        <fullName evidence="2">Sel1 repeat family protein</fullName>
    </submittedName>
</protein>
<dbReference type="SUPFAM" id="SSF81901">
    <property type="entry name" value="HCP-like"/>
    <property type="match status" value="2"/>
</dbReference>
<feature type="signal peptide" evidence="1">
    <location>
        <begin position="1"/>
        <end position="25"/>
    </location>
</feature>
<dbReference type="PANTHER" id="PTHR45011">
    <property type="entry name" value="DAP3-BINDING CELL DEATH ENHANCER 1"/>
    <property type="match status" value="1"/>
</dbReference>
<organism evidence="2 3">
    <name type="scientific">Massilia rubra</name>
    <dbReference type="NCBI Taxonomy" id="2607910"/>
    <lineage>
        <taxon>Bacteria</taxon>
        <taxon>Pseudomonadati</taxon>
        <taxon>Pseudomonadota</taxon>
        <taxon>Betaproteobacteria</taxon>
        <taxon>Burkholderiales</taxon>
        <taxon>Oxalobacteraceae</taxon>
        <taxon>Telluria group</taxon>
        <taxon>Massilia</taxon>
    </lineage>
</organism>
<reference evidence="2 3" key="1">
    <citation type="submission" date="2019-09" db="EMBL/GenBank/DDBJ databases">
        <title>Taxonomy of Antarctic Massilia spp.: description of Massilia rubra sp. nov., Massilia aquatica sp. nov., Massilia mucilaginosa sp. nov., Massilia frigida sp. nov. isolated from streams, lakes and regoliths.</title>
        <authorList>
            <person name="Holochova P."/>
            <person name="Sedlacek I."/>
            <person name="Kralova S."/>
            <person name="Maslanova I."/>
            <person name="Busse H.-J."/>
            <person name="Stankova E."/>
            <person name="Vrbovska V."/>
            <person name="Kovarovic V."/>
            <person name="Bartak M."/>
            <person name="Svec P."/>
            <person name="Pantucek R."/>
        </authorList>
    </citation>
    <scope>NUCLEOTIDE SEQUENCE [LARGE SCALE GENOMIC DNA]</scope>
    <source>
        <strain evidence="2 3">CCM 8692</strain>
    </source>
</reference>
<gene>
    <name evidence="2" type="ORF">F0185_11225</name>
</gene>
<sequence>MTIALRPLFASVAAALILSGCGALPSTDPAAKTSAQYGILVSNGKLTEEGELRRDLGLEHSTAKRHAAAYAQWLPLAEQGHAESQFNIGLMLRDGLGVPADSARSLDWTRKAAAANYPDAYLALGVRYANGTGVAKDPLEALRLWRQGAGLGDANSAFYAGQALFFGLDVPRDGPGGLKLLLQAAQADTPSIRAQSILGMIYLTGEDGVARDYAKARQWLTLAAAGEDSQAQHHLGVMYQFGRGGPADLRRAVAWYERAARQGNPAALNNLATFYKNGKNLPKDVKKAREYFERAHEGGNFDATVNLGDMLFMTRGAPADREKAVALYKQAAEAAHAPGQCRYARALRHGEGVAANADESAAWLAKAKAAKLACDTKLPLATFLK</sequence>
<feature type="chain" id="PRO_5047425475" evidence="1">
    <location>
        <begin position="26"/>
        <end position="385"/>
    </location>
</feature>
<dbReference type="EMBL" id="VUYU01000006">
    <property type="protein sequence ID" value="NHZ34156.1"/>
    <property type="molecule type" value="Genomic_DNA"/>
</dbReference>
<dbReference type="InterPro" id="IPR006597">
    <property type="entry name" value="Sel1-like"/>
</dbReference>
<dbReference type="RefSeq" id="WP_167224413.1">
    <property type="nucleotide sequence ID" value="NZ_VUYU01000006.1"/>
</dbReference>
<evidence type="ECO:0000313" key="3">
    <source>
        <dbReference type="Proteomes" id="UP000785613"/>
    </source>
</evidence>
<keyword evidence="3" id="KW-1185">Reference proteome</keyword>
<dbReference type="Proteomes" id="UP000785613">
    <property type="component" value="Unassembled WGS sequence"/>
</dbReference>
<evidence type="ECO:0000313" key="2">
    <source>
        <dbReference type="EMBL" id="NHZ34156.1"/>
    </source>
</evidence>
<dbReference type="Gene3D" id="1.25.40.10">
    <property type="entry name" value="Tetratricopeptide repeat domain"/>
    <property type="match status" value="3"/>
</dbReference>